<protein>
    <submittedName>
        <fullName evidence="1">Uncharacterized protein</fullName>
    </submittedName>
</protein>
<accession>A0A017HNA3</accession>
<organism evidence="1 2">
    <name type="scientific">Rubellimicrobium mesophilum DSM 19309</name>
    <dbReference type="NCBI Taxonomy" id="442562"/>
    <lineage>
        <taxon>Bacteria</taxon>
        <taxon>Pseudomonadati</taxon>
        <taxon>Pseudomonadota</taxon>
        <taxon>Alphaproteobacteria</taxon>
        <taxon>Rhodobacterales</taxon>
        <taxon>Roseobacteraceae</taxon>
        <taxon>Rubellimicrobium</taxon>
    </lineage>
</organism>
<dbReference type="RefSeq" id="WP_156362731.1">
    <property type="nucleotide sequence ID" value="NZ_KK088560.1"/>
</dbReference>
<proteinExistence type="predicted"/>
<dbReference type="HOGENOM" id="CLU_3047661_0_0_5"/>
<keyword evidence="2" id="KW-1185">Reference proteome</keyword>
<dbReference type="AlphaFoldDB" id="A0A017HNA3"/>
<dbReference type="EMBL" id="AOSK01000068">
    <property type="protein sequence ID" value="EYD75618.1"/>
    <property type="molecule type" value="Genomic_DNA"/>
</dbReference>
<evidence type="ECO:0000313" key="2">
    <source>
        <dbReference type="Proteomes" id="UP000019666"/>
    </source>
</evidence>
<comment type="caution">
    <text evidence="1">The sequence shown here is derived from an EMBL/GenBank/DDBJ whole genome shotgun (WGS) entry which is preliminary data.</text>
</comment>
<reference evidence="1 2" key="1">
    <citation type="submission" date="2013-02" db="EMBL/GenBank/DDBJ databases">
        <authorList>
            <person name="Fiebig A."/>
            <person name="Goeker M."/>
            <person name="Klenk H.-P.P."/>
        </authorList>
    </citation>
    <scope>NUCLEOTIDE SEQUENCE [LARGE SCALE GENOMIC DNA]</scope>
    <source>
        <strain evidence="1 2">DSM 19309</strain>
    </source>
</reference>
<name>A0A017HNA3_9RHOB</name>
<evidence type="ECO:0000313" key="1">
    <source>
        <dbReference type="EMBL" id="EYD75618.1"/>
    </source>
</evidence>
<gene>
    <name evidence="1" type="ORF">Rumeso_02705</name>
</gene>
<sequence>MAESPLSAEDVARAFKGRLSPQRRRCVQEVLAIMADLGIARYCQNAKLYAPRPS</sequence>
<dbReference type="Proteomes" id="UP000019666">
    <property type="component" value="Unassembled WGS sequence"/>
</dbReference>